<organism evidence="1 2">
    <name type="scientific">Steinernema glaseri</name>
    <dbReference type="NCBI Taxonomy" id="37863"/>
    <lineage>
        <taxon>Eukaryota</taxon>
        <taxon>Metazoa</taxon>
        <taxon>Ecdysozoa</taxon>
        <taxon>Nematoda</taxon>
        <taxon>Chromadorea</taxon>
        <taxon>Rhabditida</taxon>
        <taxon>Tylenchina</taxon>
        <taxon>Panagrolaimomorpha</taxon>
        <taxon>Strongyloidoidea</taxon>
        <taxon>Steinernematidae</taxon>
        <taxon>Steinernema</taxon>
    </lineage>
</organism>
<dbReference type="Proteomes" id="UP000095287">
    <property type="component" value="Unplaced"/>
</dbReference>
<name>A0A1I8A6X7_9BILA</name>
<protein>
    <submittedName>
        <fullName evidence="2">Secreted protein</fullName>
    </submittedName>
</protein>
<proteinExistence type="predicted"/>
<dbReference type="WBParaSite" id="L893_g33465.t1">
    <property type="protein sequence ID" value="L893_g33465.t1"/>
    <property type="gene ID" value="L893_g33465"/>
</dbReference>
<keyword evidence="1" id="KW-1185">Reference proteome</keyword>
<evidence type="ECO:0000313" key="1">
    <source>
        <dbReference type="Proteomes" id="UP000095287"/>
    </source>
</evidence>
<accession>A0A1I8A6X7</accession>
<evidence type="ECO:0000313" key="2">
    <source>
        <dbReference type="WBParaSite" id="L893_g33465.t1"/>
    </source>
</evidence>
<dbReference type="AlphaFoldDB" id="A0A1I8A6X7"/>
<sequence>MQCGVAGCIAFVSGHTWTHKSHLFKTAACTVQGSRESVDAMYLTAAQLGPSELGSLGSRKCWTRSARNGDPSLAALQGD</sequence>
<reference evidence="2" key="1">
    <citation type="submission" date="2016-11" db="UniProtKB">
        <authorList>
            <consortium name="WormBaseParasite"/>
        </authorList>
    </citation>
    <scope>IDENTIFICATION</scope>
</reference>